<dbReference type="Gene3D" id="6.10.20.40">
    <property type="entry name" value="TEA/ATTS domain"/>
    <property type="match status" value="1"/>
</dbReference>
<evidence type="ECO:0000256" key="9">
    <source>
        <dbReference type="SAM" id="MobiDB-lite"/>
    </source>
</evidence>
<evidence type="ECO:0000256" key="2">
    <source>
        <dbReference type="ARBA" id="ARBA00008421"/>
    </source>
</evidence>
<keyword evidence="4" id="KW-0010">Activator</keyword>
<evidence type="ECO:0000256" key="5">
    <source>
        <dbReference type="ARBA" id="ARBA00023163"/>
    </source>
</evidence>
<evidence type="ECO:0000256" key="6">
    <source>
        <dbReference type="ARBA" id="ARBA00023242"/>
    </source>
</evidence>
<dbReference type="Proteomes" id="UP000326565">
    <property type="component" value="Unassembled WGS sequence"/>
</dbReference>
<dbReference type="PANTHER" id="PTHR11834">
    <property type="entry name" value="TRANSCRIPTIONAL ENHANCER FACTOR TEF RELATED"/>
    <property type="match status" value="1"/>
</dbReference>
<dbReference type="EMBL" id="ML732384">
    <property type="protein sequence ID" value="KAB8068573.1"/>
    <property type="molecule type" value="Genomic_DNA"/>
</dbReference>
<dbReference type="PROSITE" id="PS00554">
    <property type="entry name" value="TEA_1"/>
    <property type="match status" value="1"/>
</dbReference>
<feature type="compositionally biased region" description="Polar residues" evidence="9">
    <location>
        <begin position="764"/>
        <end position="777"/>
    </location>
</feature>
<feature type="DNA-binding region" description="TEA" evidence="8">
    <location>
        <begin position="125"/>
        <end position="199"/>
    </location>
</feature>
<feature type="region of interest" description="Disordered" evidence="9">
    <location>
        <begin position="207"/>
        <end position="227"/>
    </location>
</feature>
<name>A0A5N5WJD2_9EURO</name>
<dbReference type="Pfam" id="PF01285">
    <property type="entry name" value="TEA"/>
    <property type="match status" value="1"/>
</dbReference>
<protein>
    <submittedName>
        <fullName evidence="11">TEA/ATTS domain family-domain-containing protein</fullName>
    </submittedName>
</protein>
<feature type="region of interest" description="Disordered" evidence="9">
    <location>
        <begin position="618"/>
        <end position="640"/>
    </location>
</feature>
<reference evidence="11 12" key="1">
    <citation type="submission" date="2019-04" db="EMBL/GenBank/DDBJ databases">
        <title>Friends and foes A comparative genomics study of 23 Aspergillus species from section Flavi.</title>
        <authorList>
            <consortium name="DOE Joint Genome Institute"/>
            <person name="Kjaerbolling I."/>
            <person name="Vesth T."/>
            <person name="Frisvad J.C."/>
            <person name="Nybo J.L."/>
            <person name="Theobald S."/>
            <person name="Kildgaard S."/>
            <person name="Isbrandt T."/>
            <person name="Kuo A."/>
            <person name="Sato A."/>
            <person name="Lyhne E.K."/>
            <person name="Kogle M.E."/>
            <person name="Wiebenga A."/>
            <person name="Kun R.S."/>
            <person name="Lubbers R.J."/>
            <person name="Makela M.R."/>
            <person name="Barry K."/>
            <person name="Chovatia M."/>
            <person name="Clum A."/>
            <person name="Daum C."/>
            <person name="Haridas S."/>
            <person name="He G."/>
            <person name="LaButti K."/>
            <person name="Lipzen A."/>
            <person name="Mondo S."/>
            <person name="Riley R."/>
            <person name="Salamov A."/>
            <person name="Simmons B.A."/>
            <person name="Magnuson J.K."/>
            <person name="Henrissat B."/>
            <person name="Mortensen U.H."/>
            <person name="Larsen T.O."/>
            <person name="Devries R.P."/>
            <person name="Grigoriev I.V."/>
            <person name="Machida M."/>
            <person name="Baker S.E."/>
            <person name="Andersen M.R."/>
        </authorList>
    </citation>
    <scope>NUCLEOTIDE SEQUENCE [LARGE SCALE GENOMIC DNA]</scope>
    <source>
        <strain evidence="11 12">CBS 151.66</strain>
    </source>
</reference>
<dbReference type="AlphaFoldDB" id="A0A5N5WJD2"/>
<comment type="similarity">
    <text evidence="2">Belongs to the TEC1 family.</text>
</comment>
<dbReference type="PROSITE" id="PS51088">
    <property type="entry name" value="TEA_2"/>
    <property type="match status" value="1"/>
</dbReference>
<keyword evidence="7" id="KW-0749">Sporulation</keyword>
<dbReference type="PANTHER" id="PTHR11834:SF0">
    <property type="entry name" value="PROTEIN SCALLOPED"/>
    <property type="match status" value="1"/>
</dbReference>
<dbReference type="GO" id="GO:0000981">
    <property type="term" value="F:DNA-binding transcription factor activity, RNA polymerase II-specific"/>
    <property type="evidence" value="ECO:0007669"/>
    <property type="project" value="TreeGrafter"/>
</dbReference>
<dbReference type="GO" id="GO:0000978">
    <property type="term" value="F:RNA polymerase II cis-regulatory region sequence-specific DNA binding"/>
    <property type="evidence" value="ECO:0007669"/>
    <property type="project" value="TreeGrafter"/>
</dbReference>
<evidence type="ECO:0000256" key="4">
    <source>
        <dbReference type="ARBA" id="ARBA00023159"/>
    </source>
</evidence>
<feature type="compositionally biased region" description="Low complexity" evidence="9">
    <location>
        <begin position="670"/>
        <end position="684"/>
    </location>
</feature>
<dbReference type="InterPro" id="IPR000818">
    <property type="entry name" value="TEA/ATTS_dom"/>
</dbReference>
<feature type="compositionally biased region" description="Polar residues" evidence="9">
    <location>
        <begin position="28"/>
        <end position="37"/>
    </location>
</feature>
<evidence type="ECO:0000259" key="10">
    <source>
        <dbReference type="PROSITE" id="PS51088"/>
    </source>
</evidence>
<keyword evidence="7" id="KW-0183">Conidiation</keyword>
<evidence type="ECO:0000256" key="3">
    <source>
        <dbReference type="ARBA" id="ARBA00023015"/>
    </source>
</evidence>
<sequence>MATGWHDSMLSQAQPGLESIGAHPGRVLQNTSGNIQYSDPIGHDDHLSHYAFKYPHHPPVLTHQMPTTASLHHPQVIANRIQAKKLRRLQSLGPSLIGPGPRRTRSYLKSQKYLEYRARPRRDTGKDGEAVWSDELEDAFQQALEANPPMGRRKWSERGKSYGRNELIAEYIYKSTGKRRTRKQVSSHLQVLDSFLKGDPDWERLVREQPADRSNGQPQPTGPRWRNPMELSLSSHYSNHFHTSYHDAPRPVQPYLGELPPPHLAFGQNVQTEANVNMIYGLSFDMWVTAPHHEGIENAFHIYTRLQGDQRRPCAPPKHLEDIPAWRTSFPHLNSVLAESHDPLNCEIILLEANLELMDDFPPSGSKLGIQIELDFTPTGDALTNQMDNWYCDTYIYEDSHIIEEVHHPPSRQQSNKVKPPFESIWWAKRFTELTQDKHINEKSGQHHAADEQTRQYFRTLTAVQEIRATPSSRHLSSHYPDHPQDDRKRMAILLWKFRQTRPKEVGTTTWRRVYPPTPDRNAINSPRPVTGIDLPPLSLDPIPLSKPNASIYHAPQPQEMLHHGGVGASQPQWPLYPPPQDSMFHPNGGFDLFNSITKPESGLNDKTAVTSVLDSFPNLQPETSQPTTLNGSSGGPVMLSVPDMSLSHTSLGGYTLGNDGHYVPSQQHGVNVHDNNHDMNNGMYGSSTQSIHDVSHAWASPSTTIPDVGSNNYSQLQFPSDHQIPVSRESHQSNSFEGLLGPEDLIGSIPGDHGINGAGSGHVNHTYSENNTVEAV</sequence>
<keyword evidence="3" id="KW-0805">Transcription regulation</keyword>
<feature type="domain" description="TEA" evidence="10">
    <location>
        <begin position="125"/>
        <end position="199"/>
    </location>
</feature>
<dbReference type="PRINTS" id="PR00065">
    <property type="entry name" value="TEADOMAIN"/>
</dbReference>
<accession>A0A5N5WJD2</accession>
<evidence type="ECO:0000256" key="1">
    <source>
        <dbReference type="ARBA" id="ARBA00004123"/>
    </source>
</evidence>
<dbReference type="SMART" id="SM00426">
    <property type="entry name" value="TEA"/>
    <property type="match status" value="1"/>
</dbReference>
<evidence type="ECO:0000256" key="8">
    <source>
        <dbReference type="PROSITE-ProRule" id="PRU00505"/>
    </source>
</evidence>
<keyword evidence="6" id="KW-0539">Nucleus</keyword>
<dbReference type="InterPro" id="IPR050937">
    <property type="entry name" value="TEC1_TEAD_TF"/>
</dbReference>
<dbReference type="GO" id="GO:0005634">
    <property type="term" value="C:nucleus"/>
    <property type="evidence" value="ECO:0007669"/>
    <property type="project" value="UniProtKB-SubCell"/>
</dbReference>
<dbReference type="GO" id="GO:0005667">
    <property type="term" value="C:transcription regulator complex"/>
    <property type="evidence" value="ECO:0007669"/>
    <property type="project" value="TreeGrafter"/>
</dbReference>
<keyword evidence="12" id="KW-1185">Reference proteome</keyword>
<keyword evidence="5" id="KW-0804">Transcription</keyword>
<feature type="region of interest" description="Disordered" evidence="9">
    <location>
        <begin position="16"/>
        <end position="40"/>
    </location>
</feature>
<proteinExistence type="inferred from homology"/>
<dbReference type="OrthoDB" id="10006572at2759"/>
<feature type="compositionally biased region" description="Polar residues" evidence="9">
    <location>
        <begin position="618"/>
        <end position="632"/>
    </location>
</feature>
<feature type="region of interest" description="Disordered" evidence="9">
    <location>
        <begin position="757"/>
        <end position="777"/>
    </location>
</feature>
<feature type="region of interest" description="Disordered" evidence="9">
    <location>
        <begin position="658"/>
        <end position="689"/>
    </location>
</feature>
<organism evidence="11 12">
    <name type="scientific">Aspergillus leporis</name>
    <dbReference type="NCBI Taxonomy" id="41062"/>
    <lineage>
        <taxon>Eukaryota</taxon>
        <taxon>Fungi</taxon>
        <taxon>Dikarya</taxon>
        <taxon>Ascomycota</taxon>
        <taxon>Pezizomycotina</taxon>
        <taxon>Eurotiomycetes</taxon>
        <taxon>Eurotiomycetidae</taxon>
        <taxon>Eurotiales</taxon>
        <taxon>Aspergillaceae</taxon>
        <taxon>Aspergillus</taxon>
        <taxon>Aspergillus subgen. Circumdati</taxon>
    </lineage>
</organism>
<dbReference type="InterPro" id="IPR038096">
    <property type="entry name" value="TEA/ATTS_sf"/>
</dbReference>
<dbReference type="GO" id="GO:0048315">
    <property type="term" value="P:conidium formation"/>
    <property type="evidence" value="ECO:0007669"/>
    <property type="project" value="UniProtKB-KW"/>
</dbReference>
<comment type="subcellular location">
    <subcellularLocation>
        <location evidence="1">Nucleus</location>
    </subcellularLocation>
</comment>
<evidence type="ECO:0000256" key="7">
    <source>
        <dbReference type="ARBA" id="ARBA00023321"/>
    </source>
</evidence>
<evidence type="ECO:0000313" key="12">
    <source>
        <dbReference type="Proteomes" id="UP000326565"/>
    </source>
</evidence>
<gene>
    <name evidence="11" type="ORF">BDV29DRAFT_195541</name>
</gene>
<evidence type="ECO:0000313" key="11">
    <source>
        <dbReference type="EMBL" id="KAB8068573.1"/>
    </source>
</evidence>